<dbReference type="InterPro" id="IPR008792">
    <property type="entry name" value="PQQD"/>
</dbReference>
<name>A0A6M8HL15_9PROT</name>
<dbReference type="Gene3D" id="1.10.10.1150">
    <property type="entry name" value="Coenzyme PQQ synthesis protein D (PqqD)"/>
    <property type="match status" value="1"/>
</dbReference>
<dbReference type="Pfam" id="PF05402">
    <property type="entry name" value="PqqD"/>
    <property type="match status" value="1"/>
</dbReference>
<dbReference type="NCBIfam" id="TIGR03859">
    <property type="entry name" value="PQQ_PqqD"/>
    <property type="match status" value="1"/>
</dbReference>
<dbReference type="GO" id="GO:0018189">
    <property type="term" value="P:pyrroloquinoline quinone biosynthetic process"/>
    <property type="evidence" value="ECO:0007669"/>
    <property type="project" value="UniProtKB-UniPathway"/>
</dbReference>
<dbReference type="Proteomes" id="UP000500767">
    <property type="component" value="Chromosome"/>
</dbReference>
<evidence type="ECO:0000256" key="2">
    <source>
        <dbReference type="ARBA" id="ARBA00011741"/>
    </source>
</evidence>
<dbReference type="KEGG" id="lck:HN018_00275"/>
<evidence type="ECO:0000313" key="5">
    <source>
        <dbReference type="Proteomes" id="UP000500767"/>
    </source>
</evidence>
<dbReference type="InterPro" id="IPR041881">
    <property type="entry name" value="PqqD_sf"/>
</dbReference>
<dbReference type="EMBL" id="CP053708">
    <property type="protein sequence ID" value="QKE88695.1"/>
    <property type="molecule type" value="Genomic_DNA"/>
</dbReference>
<dbReference type="UniPathway" id="UPA00539"/>
<dbReference type="RefSeq" id="WP_171834294.1">
    <property type="nucleotide sequence ID" value="NZ_CP053708.1"/>
</dbReference>
<reference evidence="4 5" key="1">
    <citation type="journal article" date="2014" name="World J. Microbiol. Biotechnol.">
        <title>Biodiversity and physiological characteristics of Antarctic and Arctic lichens-associated bacteria.</title>
        <authorList>
            <person name="Lee Y.M."/>
            <person name="Kim E.H."/>
            <person name="Lee H.K."/>
            <person name="Hong S.G."/>
        </authorList>
    </citation>
    <scope>NUCLEOTIDE SEQUENCE [LARGE SCALE GENOMIC DNA]</scope>
    <source>
        <strain evidence="4 5">PAMC 26569</strain>
    </source>
</reference>
<sequence>MNETSIPVFVRGTRFQQDKVRDQWVVLAPEKAFLPDPIAVEILKLVDGSRSIGDIIDTLTARFEAPRATIATDVIDLAIDLARRRLLKA</sequence>
<organism evidence="4 5">
    <name type="scientific">Lichenicola cladoniae</name>
    <dbReference type="NCBI Taxonomy" id="1484109"/>
    <lineage>
        <taxon>Bacteria</taxon>
        <taxon>Pseudomonadati</taxon>
        <taxon>Pseudomonadota</taxon>
        <taxon>Alphaproteobacteria</taxon>
        <taxon>Acetobacterales</taxon>
        <taxon>Acetobacteraceae</taxon>
        <taxon>Lichenicola</taxon>
    </lineage>
</organism>
<dbReference type="GO" id="GO:0048038">
    <property type="term" value="F:quinone binding"/>
    <property type="evidence" value="ECO:0007669"/>
    <property type="project" value="InterPro"/>
</dbReference>
<keyword evidence="3" id="KW-0884">PQQ biosynthesis</keyword>
<keyword evidence="5" id="KW-1185">Reference proteome</keyword>
<proteinExistence type="predicted"/>
<accession>A0A6M8HL15</accession>
<evidence type="ECO:0000313" key="4">
    <source>
        <dbReference type="EMBL" id="QKE88695.1"/>
    </source>
</evidence>
<comment type="pathway">
    <text evidence="1">Cofactor biosynthesis; pyrroloquinoline quinone biosynthesis.</text>
</comment>
<dbReference type="InterPro" id="IPR022479">
    <property type="entry name" value="PqqD_bac"/>
</dbReference>
<comment type="subunit">
    <text evidence="2">Monomer. Interacts with PqqE.</text>
</comment>
<dbReference type="AlphaFoldDB" id="A0A6M8HL15"/>
<gene>
    <name evidence="4" type="primary">pqqD</name>
    <name evidence="4" type="ORF">HN018_00275</name>
</gene>
<protein>
    <submittedName>
        <fullName evidence="4">Pyrroloquinoline quinone biosynthesis peptide chaperone PqqD</fullName>
    </submittedName>
</protein>
<evidence type="ECO:0000256" key="1">
    <source>
        <dbReference type="ARBA" id="ARBA00004886"/>
    </source>
</evidence>
<evidence type="ECO:0000256" key="3">
    <source>
        <dbReference type="ARBA" id="ARBA00022905"/>
    </source>
</evidence>